<proteinExistence type="predicted"/>
<feature type="transmembrane region" description="Helical" evidence="2">
    <location>
        <begin position="203"/>
        <end position="224"/>
    </location>
</feature>
<protein>
    <submittedName>
        <fullName evidence="3">Uncharacterized protein</fullName>
    </submittedName>
</protein>
<organism evidence="3 4">
    <name type="scientific">Imshaugia aleurites</name>
    <dbReference type="NCBI Taxonomy" id="172621"/>
    <lineage>
        <taxon>Eukaryota</taxon>
        <taxon>Fungi</taxon>
        <taxon>Dikarya</taxon>
        <taxon>Ascomycota</taxon>
        <taxon>Pezizomycotina</taxon>
        <taxon>Lecanoromycetes</taxon>
        <taxon>OSLEUM clade</taxon>
        <taxon>Lecanoromycetidae</taxon>
        <taxon>Lecanorales</taxon>
        <taxon>Lecanorineae</taxon>
        <taxon>Parmeliaceae</taxon>
        <taxon>Imshaugia</taxon>
    </lineage>
</organism>
<comment type="caution">
    <text evidence="3">The sequence shown here is derived from an EMBL/GenBank/DDBJ whole genome shotgun (WGS) entry which is preliminary data.</text>
</comment>
<keyword evidence="4" id="KW-1185">Reference proteome</keyword>
<evidence type="ECO:0000313" key="3">
    <source>
        <dbReference type="EMBL" id="CAF9919653.1"/>
    </source>
</evidence>
<keyword evidence="2" id="KW-1133">Transmembrane helix</keyword>
<dbReference type="AlphaFoldDB" id="A0A8H3F8F7"/>
<evidence type="ECO:0000313" key="4">
    <source>
        <dbReference type="Proteomes" id="UP000664534"/>
    </source>
</evidence>
<feature type="compositionally biased region" description="Polar residues" evidence="1">
    <location>
        <begin position="146"/>
        <end position="155"/>
    </location>
</feature>
<keyword evidence="2" id="KW-0812">Transmembrane</keyword>
<keyword evidence="2" id="KW-0472">Membrane</keyword>
<reference evidence="3" key="1">
    <citation type="submission" date="2021-03" db="EMBL/GenBank/DDBJ databases">
        <authorList>
            <person name="Tagirdzhanova G."/>
        </authorList>
    </citation>
    <scope>NUCLEOTIDE SEQUENCE</scope>
</reference>
<evidence type="ECO:0000256" key="2">
    <source>
        <dbReference type="SAM" id="Phobius"/>
    </source>
</evidence>
<dbReference type="EMBL" id="CAJPDT010000023">
    <property type="protein sequence ID" value="CAF9919653.1"/>
    <property type="molecule type" value="Genomic_DNA"/>
</dbReference>
<accession>A0A8H3F8F7</accession>
<gene>
    <name evidence="3" type="ORF">IMSHALPRED_004687</name>
</gene>
<feature type="region of interest" description="Disordered" evidence="1">
    <location>
        <begin position="146"/>
        <end position="167"/>
    </location>
</feature>
<evidence type="ECO:0000256" key="1">
    <source>
        <dbReference type="SAM" id="MobiDB-lite"/>
    </source>
</evidence>
<name>A0A8H3F8F7_9LECA</name>
<sequence>MFHRTSAAIPSNDPLNEYKNLFRVFSQDGHNWDTIIVCLLLGDLFGGTPTHKDLANVIAARDGRTYGPFEPENVVGMFQIARMPSARQEFPMTCRYEKWEAVKKNLEARNGRRDLDDQDEMAARVLYIEALTTLNMIASEQGRAPSTVQYRGSNANEEETEEGGKETSPLARVLVSGLSFAGRVFTLLSPLSSFILLNSLDPLLSPLLAYFLALILAICLASVLTG</sequence>
<dbReference type="Proteomes" id="UP000664534">
    <property type="component" value="Unassembled WGS sequence"/>
</dbReference>